<sequence>MSHNSPEDGAECLCCYDDVDSSNYVEYKASEDGEWLPAKFCQTCVNQLLANQYHIWVNKLETSNCKAEQRRMLKEGPPVNVKDKTALECPDGSEVFRLWYSSDQAEHSAKLDGSLEGDERQAWWDEKKAFLFEEAEEGNVEDGEESEPANQVGSGSGEGRIVQVTSNETAIKTRDGKRASHLEPSQSSVVSSPLVEEEGHLDLQKTKGFSGSRLFALFSCTLCCKSRAKTT</sequence>
<feature type="compositionally biased region" description="Low complexity" evidence="1">
    <location>
        <begin position="182"/>
        <end position="194"/>
    </location>
</feature>
<dbReference type="EMBL" id="HBIU01032340">
    <property type="protein sequence ID" value="CAE0636167.1"/>
    <property type="molecule type" value="Transcribed_RNA"/>
</dbReference>
<reference evidence="3" key="1">
    <citation type="submission" date="2021-01" db="EMBL/GenBank/DDBJ databases">
        <authorList>
            <person name="Corre E."/>
            <person name="Pelletier E."/>
            <person name="Niang G."/>
            <person name="Scheremetjew M."/>
            <person name="Finn R."/>
            <person name="Kale V."/>
            <person name="Holt S."/>
            <person name="Cochrane G."/>
            <person name="Meng A."/>
            <person name="Brown T."/>
            <person name="Cohen L."/>
        </authorList>
    </citation>
    <scope>NUCLEOTIDE SEQUENCE</scope>
    <source>
        <strain evidence="3">CCMP3107</strain>
    </source>
</reference>
<organism evidence="3">
    <name type="scientific">Heterosigma akashiwo</name>
    <name type="common">Chromophytic alga</name>
    <name type="synonym">Heterosigma carterae</name>
    <dbReference type="NCBI Taxonomy" id="2829"/>
    <lineage>
        <taxon>Eukaryota</taxon>
        <taxon>Sar</taxon>
        <taxon>Stramenopiles</taxon>
        <taxon>Ochrophyta</taxon>
        <taxon>Raphidophyceae</taxon>
        <taxon>Chattonellales</taxon>
        <taxon>Chattonellaceae</taxon>
        <taxon>Heterosigma</taxon>
    </lineage>
</organism>
<name>A0A6V1S1X0_HETAK</name>
<dbReference type="AlphaFoldDB" id="A0A6V1S1X0"/>
<proteinExistence type="predicted"/>
<evidence type="ECO:0000313" key="2">
    <source>
        <dbReference type="EMBL" id="CAE0636167.1"/>
    </source>
</evidence>
<feature type="compositionally biased region" description="Acidic residues" evidence="1">
    <location>
        <begin position="135"/>
        <end position="147"/>
    </location>
</feature>
<feature type="compositionally biased region" description="Basic and acidic residues" evidence="1">
    <location>
        <begin position="171"/>
        <end position="181"/>
    </location>
</feature>
<evidence type="ECO:0000313" key="3">
    <source>
        <dbReference type="EMBL" id="CAE0636169.1"/>
    </source>
</evidence>
<dbReference type="EMBL" id="HBIU01032342">
    <property type="protein sequence ID" value="CAE0636169.1"/>
    <property type="molecule type" value="Transcribed_RNA"/>
</dbReference>
<protein>
    <submittedName>
        <fullName evidence="3">Uncharacterized protein</fullName>
    </submittedName>
</protein>
<gene>
    <name evidence="2" type="ORF">HAKA00212_LOCUS14927</name>
    <name evidence="3" type="ORF">HAKA00212_LOCUS14929</name>
</gene>
<feature type="region of interest" description="Disordered" evidence="1">
    <location>
        <begin position="135"/>
        <end position="194"/>
    </location>
</feature>
<evidence type="ECO:0000256" key="1">
    <source>
        <dbReference type="SAM" id="MobiDB-lite"/>
    </source>
</evidence>
<accession>A0A6V1S1X0</accession>